<proteinExistence type="predicted"/>
<evidence type="ECO:0000313" key="3">
    <source>
        <dbReference type="Proteomes" id="UP001345963"/>
    </source>
</evidence>
<protein>
    <submittedName>
        <fullName evidence="2">Uncharacterized protein</fullName>
    </submittedName>
</protein>
<sequence>MMLPPPYFTIGMGFIRLASFPLFSPNVTMVTMAKHFWHSFITPQHTTGLQILQSLPLSMFANCILAFYVVWSNDFFLTEWSFSPCWYRTSFSTTLNPIPPCEVRVHGSSNRI</sequence>
<evidence type="ECO:0000313" key="2">
    <source>
        <dbReference type="EMBL" id="MED6257336.1"/>
    </source>
</evidence>
<accession>A0ABU7C3N3</accession>
<name>A0ABU7C3N3_9TELE</name>
<keyword evidence="1" id="KW-0472">Membrane</keyword>
<keyword evidence="1" id="KW-1133">Transmembrane helix</keyword>
<feature type="transmembrane region" description="Helical" evidence="1">
    <location>
        <begin position="6"/>
        <end position="30"/>
    </location>
</feature>
<comment type="caution">
    <text evidence="2">The sequence shown here is derived from an EMBL/GenBank/DDBJ whole genome shotgun (WGS) entry which is preliminary data.</text>
</comment>
<dbReference type="Proteomes" id="UP001345963">
    <property type="component" value="Unassembled WGS sequence"/>
</dbReference>
<evidence type="ECO:0000256" key="1">
    <source>
        <dbReference type="SAM" id="Phobius"/>
    </source>
</evidence>
<gene>
    <name evidence="2" type="ORF">ATANTOWER_019353</name>
</gene>
<feature type="transmembrane region" description="Helical" evidence="1">
    <location>
        <begin position="51"/>
        <end position="71"/>
    </location>
</feature>
<organism evidence="2 3">
    <name type="scientific">Ataeniobius toweri</name>
    <dbReference type="NCBI Taxonomy" id="208326"/>
    <lineage>
        <taxon>Eukaryota</taxon>
        <taxon>Metazoa</taxon>
        <taxon>Chordata</taxon>
        <taxon>Craniata</taxon>
        <taxon>Vertebrata</taxon>
        <taxon>Euteleostomi</taxon>
        <taxon>Actinopterygii</taxon>
        <taxon>Neopterygii</taxon>
        <taxon>Teleostei</taxon>
        <taxon>Neoteleostei</taxon>
        <taxon>Acanthomorphata</taxon>
        <taxon>Ovalentaria</taxon>
        <taxon>Atherinomorphae</taxon>
        <taxon>Cyprinodontiformes</taxon>
        <taxon>Goodeidae</taxon>
        <taxon>Ataeniobius</taxon>
    </lineage>
</organism>
<keyword evidence="3" id="KW-1185">Reference proteome</keyword>
<dbReference type="EMBL" id="JAHUTI010079082">
    <property type="protein sequence ID" value="MED6257336.1"/>
    <property type="molecule type" value="Genomic_DNA"/>
</dbReference>
<keyword evidence="1" id="KW-0812">Transmembrane</keyword>
<reference evidence="2 3" key="1">
    <citation type="submission" date="2021-07" db="EMBL/GenBank/DDBJ databases">
        <authorList>
            <person name="Palmer J.M."/>
        </authorList>
    </citation>
    <scope>NUCLEOTIDE SEQUENCE [LARGE SCALE GENOMIC DNA]</scope>
    <source>
        <strain evidence="2 3">AT_MEX2019</strain>
        <tissue evidence="2">Muscle</tissue>
    </source>
</reference>